<feature type="region of interest" description="Disordered" evidence="1">
    <location>
        <begin position="380"/>
        <end position="399"/>
    </location>
</feature>
<proteinExistence type="predicted"/>
<feature type="signal peptide" evidence="3">
    <location>
        <begin position="1"/>
        <end position="27"/>
    </location>
</feature>
<keyword evidence="3" id="KW-0732">Signal</keyword>
<evidence type="ECO:0000313" key="4">
    <source>
        <dbReference type="EMBL" id="GAA1551258.1"/>
    </source>
</evidence>
<protein>
    <recommendedName>
        <fullName evidence="6">Esterase-like activity of phytase family protein</fullName>
    </recommendedName>
</protein>
<feature type="region of interest" description="Disordered" evidence="1">
    <location>
        <begin position="317"/>
        <end position="341"/>
    </location>
</feature>
<keyword evidence="2" id="KW-0812">Transmembrane</keyword>
<keyword evidence="2" id="KW-1133">Transmembrane helix</keyword>
<organism evidence="4 5">
    <name type="scientific">Kribbella lupini</name>
    <dbReference type="NCBI Taxonomy" id="291602"/>
    <lineage>
        <taxon>Bacteria</taxon>
        <taxon>Bacillati</taxon>
        <taxon>Actinomycetota</taxon>
        <taxon>Actinomycetes</taxon>
        <taxon>Propionibacteriales</taxon>
        <taxon>Kribbellaceae</taxon>
        <taxon>Kribbella</taxon>
    </lineage>
</organism>
<dbReference type="EMBL" id="BAAANC010000003">
    <property type="protein sequence ID" value="GAA1551258.1"/>
    <property type="molecule type" value="Genomic_DNA"/>
</dbReference>
<comment type="caution">
    <text evidence="4">The sequence shown here is derived from an EMBL/GenBank/DDBJ whole genome shotgun (WGS) entry which is preliminary data.</text>
</comment>
<accession>A0ABN2C2S2</accession>
<dbReference type="Proteomes" id="UP001500363">
    <property type="component" value="Unassembled WGS sequence"/>
</dbReference>
<name>A0ABN2C2S2_9ACTN</name>
<evidence type="ECO:0000313" key="5">
    <source>
        <dbReference type="Proteomes" id="UP001500363"/>
    </source>
</evidence>
<keyword evidence="5" id="KW-1185">Reference proteome</keyword>
<evidence type="ECO:0000256" key="2">
    <source>
        <dbReference type="SAM" id="Phobius"/>
    </source>
</evidence>
<feature type="chain" id="PRO_5047122403" description="Esterase-like activity of phytase family protein" evidence="3">
    <location>
        <begin position="28"/>
        <end position="399"/>
    </location>
</feature>
<feature type="transmembrane region" description="Helical" evidence="2">
    <location>
        <begin position="348"/>
        <end position="367"/>
    </location>
</feature>
<evidence type="ECO:0000256" key="3">
    <source>
        <dbReference type="SAM" id="SignalP"/>
    </source>
</evidence>
<reference evidence="4 5" key="1">
    <citation type="journal article" date="2019" name="Int. J. Syst. Evol. Microbiol.">
        <title>The Global Catalogue of Microorganisms (GCM) 10K type strain sequencing project: providing services to taxonomists for standard genome sequencing and annotation.</title>
        <authorList>
            <consortium name="The Broad Institute Genomics Platform"/>
            <consortium name="The Broad Institute Genome Sequencing Center for Infectious Disease"/>
            <person name="Wu L."/>
            <person name="Ma J."/>
        </authorList>
    </citation>
    <scope>NUCLEOTIDE SEQUENCE [LARGE SCALE GENOMIC DNA]</scope>
    <source>
        <strain evidence="4 5">JCM 14303</strain>
    </source>
</reference>
<keyword evidence="2" id="KW-0472">Membrane</keyword>
<evidence type="ECO:0000256" key="1">
    <source>
        <dbReference type="SAM" id="MobiDB-lite"/>
    </source>
</evidence>
<dbReference type="SUPFAM" id="SSF63829">
    <property type="entry name" value="Calcium-dependent phosphotriesterase"/>
    <property type="match status" value="1"/>
</dbReference>
<feature type="compositionally biased region" description="Low complexity" evidence="1">
    <location>
        <begin position="318"/>
        <end position="338"/>
    </location>
</feature>
<gene>
    <name evidence="4" type="ORF">GCM10009741_64670</name>
</gene>
<sequence length="399" mass="41794">MSALRTVLTVTAASLLTLTGTALPAGAADAATPATSGVIRPASAGLAPAGLRAAAPAAFVAPAAGSSLEADPPPAPKRRFTIRDDRVDQTSGLARSQNYDGIWWTVNDSGDKLEVIGVDKEGKVRAVLGLKAPVKDVEAIAVDHDGTIYIADIGDNKKNRDMIEVFTIPEPSNLEDSESVKFHRYDFEYPDGAHDAETLLIDPESKRLFFVTKVSSGKAGIYAAPEQASIEGTNDLTKIADAPAGVTDGVFVPDGSLAVLRSMTDVATVEWSDEPNVIARTATPTAEGESIALSDSGNSVLIGSKTSAVYDLAVPSRKPAATPTTPKATPAPAADAADSGTTKKSHNLRWILIGAALFAIVITFLTFPPGRRERLDRMAENARLTGQPPPDPHGRRRAA</sequence>
<evidence type="ECO:0008006" key="6">
    <source>
        <dbReference type="Google" id="ProtNLM"/>
    </source>
</evidence>